<evidence type="ECO:0000256" key="4">
    <source>
        <dbReference type="ARBA" id="ARBA00023242"/>
    </source>
</evidence>
<evidence type="ECO:0000256" key="3">
    <source>
        <dbReference type="ARBA" id="ARBA00022853"/>
    </source>
</evidence>
<dbReference type="Pfam" id="PF00627">
    <property type="entry name" value="UBA"/>
    <property type="match status" value="1"/>
</dbReference>
<dbReference type="CDD" id="cd14291">
    <property type="entry name" value="UBA1_NUB1_like"/>
    <property type="match status" value="1"/>
</dbReference>
<protein>
    <recommendedName>
        <fullName evidence="2">Tudor domain-containing protein 3</fullName>
    </recommendedName>
</protein>
<feature type="compositionally biased region" description="Low complexity" evidence="6">
    <location>
        <begin position="361"/>
        <end position="374"/>
    </location>
</feature>
<comment type="function">
    <text evidence="5">Scaffolding protein that specifically recognizes and binds dimethylarginine-containing proteins. Plays a role in the regulation of translation of target mRNAs by binding Arg/Gly-rich motifs (GAR) in dimethylarginine-containing proteins. In nucleus, acts as a coactivator: recognizes and binds asymmetric dimethylation on the core histone tails associated with transcriptional activation (H3R17me2a and H4R3me2a) and recruits proteins at these arginine-methylated loci. In cytoplasm, acts as an antiviral factor that participates in the assembly of stress granules together with G3BP1.</text>
</comment>
<dbReference type="SUPFAM" id="SSF63748">
    <property type="entry name" value="Tudor/PWWP/MBT"/>
    <property type="match status" value="1"/>
</dbReference>
<dbReference type="Gene3D" id="1.10.8.10">
    <property type="entry name" value="DNA helicase RuvA subunit, C-terminal domain"/>
    <property type="match status" value="1"/>
</dbReference>
<reference evidence="8" key="1">
    <citation type="journal article" date="2024" name="Gigascience">
        <title>Chromosome-level genome of the poultry shaft louse Menopon gallinae provides insight into the host-switching and adaptive evolution of parasitic lice.</title>
        <authorList>
            <person name="Xu Y."/>
            <person name="Ma L."/>
            <person name="Liu S."/>
            <person name="Liang Y."/>
            <person name="Liu Q."/>
            <person name="He Z."/>
            <person name="Tian L."/>
            <person name="Duan Y."/>
            <person name="Cai W."/>
            <person name="Li H."/>
            <person name="Song F."/>
        </authorList>
    </citation>
    <scope>NUCLEOTIDE SEQUENCE</scope>
    <source>
        <strain evidence="8">Cailab_2023a</strain>
    </source>
</reference>
<dbReference type="SMART" id="SM00333">
    <property type="entry name" value="TUDOR"/>
    <property type="match status" value="1"/>
</dbReference>
<evidence type="ECO:0000256" key="6">
    <source>
        <dbReference type="SAM" id="MobiDB-lite"/>
    </source>
</evidence>
<dbReference type="PANTHER" id="PTHR13681">
    <property type="entry name" value="SURVIVAL OF MOTOR NEURON-RELATED-SPLICING FACTOR 30-RELATED"/>
    <property type="match status" value="1"/>
</dbReference>
<dbReference type="PANTHER" id="PTHR13681:SF24">
    <property type="entry name" value="TUDOR DOMAIN-CONTAINING PROTEIN 3"/>
    <property type="match status" value="1"/>
</dbReference>
<evidence type="ECO:0000256" key="1">
    <source>
        <dbReference type="ARBA" id="ARBA00004123"/>
    </source>
</evidence>
<dbReference type="SMART" id="SM01161">
    <property type="entry name" value="DUF1767"/>
    <property type="match status" value="1"/>
</dbReference>
<feature type="compositionally biased region" description="Basic and acidic residues" evidence="6">
    <location>
        <begin position="469"/>
        <end position="480"/>
    </location>
</feature>
<dbReference type="GO" id="GO:0005634">
    <property type="term" value="C:nucleus"/>
    <property type="evidence" value="ECO:0007669"/>
    <property type="project" value="UniProtKB-SubCell"/>
</dbReference>
<comment type="subcellular location">
    <subcellularLocation>
        <location evidence="1">Nucleus</location>
    </subcellularLocation>
</comment>
<dbReference type="InterPro" id="IPR042470">
    <property type="entry name" value="RMI1_N_C_sf"/>
</dbReference>
<feature type="domain" description="Tudor" evidence="7">
    <location>
        <begin position="706"/>
        <end position="761"/>
    </location>
</feature>
<gene>
    <name evidence="8" type="ORF">PYX00_010399</name>
</gene>
<dbReference type="EMBL" id="JARGDH010000005">
    <property type="protein sequence ID" value="KAL0268465.1"/>
    <property type="molecule type" value="Genomic_DNA"/>
</dbReference>
<feature type="compositionally biased region" description="Basic and acidic residues" evidence="6">
    <location>
        <begin position="414"/>
        <end position="445"/>
    </location>
</feature>
<keyword evidence="4" id="KW-0539">Nucleus</keyword>
<dbReference type="InterPro" id="IPR002999">
    <property type="entry name" value="Tudor"/>
</dbReference>
<feature type="region of interest" description="Disordered" evidence="6">
    <location>
        <begin position="604"/>
        <end position="631"/>
    </location>
</feature>
<dbReference type="InterPro" id="IPR009060">
    <property type="entry name" value="UBA-like_sf"/>
</dbReference>
<dbReference type="Pfam" id="PF00567">
    <property type="entry name" value="TUDOR"/>
    <property type="match status" value="1"/>
</dbReference>
<dbReference type="EMBL" id="JARGDH010000005">
    <property type="protein sequence ID" value="KAL0268467.1"/>
    <property type="molecule type" value="Genomic_DNA"/>
</dbReference>
<dbReference type="PROSITE" id="PS50304">
    <property type="entry name" value="TUDOR"/>
    <property type="match status" value="1"/>
</dbReference>
<dbReference type="Gene3D" id="2.30.30.140">
    <property type="match status" value="1"/>
</dbReference>
<name>A0AAW2HFL1_9NEOP</name>
<organism evidence="8">
    <name type="scientific">Menopon gallinae</name>
    <name type="common">poultry shaft louse</name>
    <dbReference type="NCBI Taxonomy" id="328185"/>
    <lineage>
        <taxon>Eukaryota</taxon>
        <taxon>Metazoa</taxon>
        <taxon>Ecdysozoa</taxon>
        <taxon>Arthropoda</taxon>
        <taxon>Hexapoda</taxon>
        <taxon>Insecta</taxon>
        <taxon>Pterygota</taxon>
        <taxon>Neoptera</taxon>
        <taxon>Paraneoptera</taxon>
        <taxon>Psocodea</taxon>
        <taxon>Troctomorpha</taxon>
        <taxon>Phthiraptera</taxon>
        <taxon>Amblycera</taxon>
        <taxon>Menoponidae</taxon>
        <taxon>Menopon</taxon>
    </lineage>
</organism>
<feature type="region of interest" description="Disordered" evidence="6">
    <location>
        <begin position="348"/>
        <end position="488"/>
    </location>
</feature>
<dbReference type="SUPFAM" id="SSF46934">
    <property type="entry name" value="UBA-like"/>
    <property type="match status" value="1"/>
</dbReference>
<dbReference type="InterPro" id="IPR015940">
    <property type="entry name" value="UBA"/>
</dbReference>
<keyword evidence="3" id="KW-0156">Chromatin regulator</keyword>
<evidence type="ECO:0000313" key="8">
    <source>
        <dbReference type="EMBL" id="KAL0268465.1"/>
    </source>
</evidence>
<feature type="region of interest" description="Disordered" evidence="6">
    <location>
        <begin position="288"/>
        <end position="330"/>
    </location>
</feature>
<evidence type="ECO:0000256" key="5">
    <source>
        <dbReference type="ARBA" id="ARBA00035105"/>
    </source>
</evidence>
<feature type="compositionally biased region" description="Polar residues" evidence="6">
    <location>
        <begin position="604"/>
        <end position="617"/>
    </location>
</feature>
<dbReference type="Pfam" id="PF08585">
    <property type="entry name" value="RMI1_N_C"/>
    <property type="match status" value="1"/>
</dbReference>
<sequence>MELASLQEKLKEKGWNFTDDGLNTLSENGKITDISALINRAIDLDLRGISQGTLPDDINKSKYENIPGNIVLQVQKIKNLSSPKSSEVNSGIPSLLKLSLTDGVQTVQAIQMDNIQNVHLNTLPGSKIYITAKTVDMSHCFLLLYNSNTQFLGGKVDSLVEKWELNRSLAKHTRGGIEEGGPPPWIPFGEKIIKQAVAEKNFKSLDLVTGKNKDPAENSEFEAQRKGAILEATKIGSTKVFGGGNNKLLDYNVQQIVDAGFTIEDAEYALRICKNNLDRALRNLQAKYNKHSKDDNSKSNSKSGNEEKKGGKGRNKHKDEDSGPTLKPSGKVSLFEFLEDKLPYAEPPVETKVTTNEKKSSSSAFKGSSRSSAKSHSERGKAPGEEKRNASEKQESKSQSKKNYDSSKSYGKFDPPERRNYAEKKIEFGKFESKKNFENNPRTDKSYGNFKYNKYDQKNGNADFSSKSEFFKNKSNEKRSQNSVNPSAIKTYNRSFDINEYKKQISFVPMNEKPPRFQKYQNQQSENQVSNIQSWSDQSYNRMPQNEYQLQNSLANLTLQQNLVNFQNQNSQDAYGDILQGVSTANTKQSNMFYQNVVLPTSQSGDSRMFGNRNSQPAAGPPQSHLNNYGNRNTASYLQEVKSSNFPTIPNLQECAFKNSAPVLHGYNEFQSIFAQSARGPSNNYPNTQFVASQNGLPPQSHKPWIWKKGDKCMARYWEDQMFYNAVVTGVSENTCVVKFTDYGNYEEVLQDHCYPITEES</sequence>
<comment type="caution">
    <text evidence="8">The sequence shown here is derived from an EMBL/GenBank/DDBJ whole genome shotgun (WGS) entry which is preliminary data.</text>
</comment>
<proteinExistence type="predicted"/>
<accession>A0AAW2HFL1</accession>
<dbReference type="InterPro" id="IPR013894">
    <property type="entry name" value="RMI1_OB"/>
</dbReference>
<evidence type="ECO:0000256" key="2">
    <source>
        <dbReference type="ARBA" id="ARBA00013421"/>
    </source>
</evidence>
<evidence type="ECO:0000259" key="7">
    <source>
        <dbReference type="PROSITE" id="PS50304"/>
    </source>
</evidence>
<feature type="compositionally biased region" description="Basic and acidic residues" evidence="6">
    <location>
        <begin position="375"/>
        <end position="405"/>
    </location>
</feature>
<dbReference type="Gene3D" id="2.40.50.770">
    <property type="entry name" value="RecQ-mediated genome instability protein Rmi1, C-terminal domain"/>
    <property type="match status" value="1"/>
</dbReference>
<dbReference type="AlphaFoldDB" id="A0AAW2HFL1"/>
<dbReference type="GO" id="GO:0006325">
    <property type="term" value="P:chromatin organization"/>
    <property type="evidence" value="ECO:0007669"/>
    <property type="project" value="UniProtKB-KW"/>
</dbReference>